<evidence type="ECO:0000313" key="5">
    <source>
        <dbReference type="EMBL" id="OAF10480.1"/>
    </source>
</evidence>
<dbReference type="GO" id="GO:0003700">
    <property type="term" value="F:DNA-binding transcription factor activity"/>
    <property type="evidence" value="ECO:0007669"/>
    <property type="project" value="InterPro"/>
</dbReference>
<dbReference type="AlphaFoldDB" id="A0A176YT09"/>
<dbReference type="InterPro" id="IPR018060">
    <property type="entry name" value="HTH_AraC"/>
</dbReference>
<keyword evidence="2" id="KW-0238">DNA-binding</keyword>
<dbReference type="PRINTS" id="PR00032">
    <property type="entry name" value="HTHARAC"/>
</dbReference>
<dbReference type="PROSITE" id="PS01124">
    <property type="entry name" value="HTH_ARAC_FAMILY_2"/>
    <property type="match status" value="1"/>
</dbReference>
<dbReference type="SUPFAM" id="SSF46689">
    <property type="entry name" value="Homeodomain-like"/>
    <property type="match status" value="2"/>
</dbReference>
<organism evidence="5 6">
    <name type="scientific">Bradyrhizobium centrolobii</name>
    <dbReference type="NCBI Taxonomy" id="1505087"/>
    <lineage>
        <taxon>Bacteria</taxon>
        <taxon>Pseudomonadati</taxon>
        <taxon>Pseudomonadota</taxon>
        <taxon>Alphaproteobacteria</taxon>
        <taxon>Hyphomicrobiales</taxon>
        <taxon>Nitrobacteraceae</taxon>
        <taxon>Bradyrhizobium</taxon>
    </lineage>
</organism>
<dbReference type="STRING" id="1505087.AYJ54_09300"/>
<evidence type="ECO:0000313" key="6">
    <source>
        <dbReference type="Proteomes" id="UP000076959"/>
    </source>
</evidence>
<dbReference type="SMART" id="SM00342">
    <property type="entry name" value="HTH_ARAC"/>
    <property type="match status" value="1"/>
</dbReference>
<evidence type="ECO:0000256" key="2">
    <source>
        <dbReference type="ARBA" id="ARBA00023125"/>
    </source>
</evidence>
<dbReference type="PANTHER" id="PTHR46796">
    <property type="entry name" value="HTH-TYPE TRANSCRIPTIONAL ACTIVATOR RHAS-RELATED"/>
    <property type="match status" value="1"/>
</dbReference>
<dbReference type="EMBL" id="LUUB01000051">
    <property type="protein sequence ID" value="OAF10480.1"/>
    <property type="molecule type" value="Genomic_DNA"/>
</dbReference>
<keyword evidence="1" id="KW-0805">Transcription regulation</keyword>
<evidence type="ECO:0000259" key="4">
    <source>
        <dbReference type="PROSITE" id="PS01124"/>
    </source>
</evidence>
<sequence length="137" mass="15362">MVIPQIIRRVHAQSPYEALDAIGSLRRDERHDKQFASTGALSKKVVNQELDINSIAAQLGYSTDGFIRAFRRQFGMTPAAYRLAHRLMNARSKLRRGDAIADVAYAMSFADQSHFGRLFRRAYGATPAAYRSAFVVP</sequence>
<dbReference type="Gene3D" id="1.10.10.60">
    <property type="entry name" value="Homeodomain-like"/>
    <property type="match status" value="2"/>
</dbReference>
<evidence type="ECO:0000256" key="3">
    <source>
        <dbReference type="ARBA" id="ARBA00023163"/>
    </source>
</evidence>
<gene>
    <name evidence="5" type="ORF">AYJ54_09300</name>
</gene>
<proteinExistence type="predicted"/>
<dbReference type="InterPro" id="IPR050204">
    <property type="entry name" value="AraC_XylS_family_regulators"/>
</dbReference>
<dbReference type="InterPro" id="IPR009057">
    <property type="entry name" value="Homeodomain-like_sf"/>
</dbReference>
<accession>A0A176YT09</accession>
<feature type="domain" description="HTH araC/xylS-type" evidence="4">
    <location>
        <begin position="46"/>
        <end position="133"/>
    </location>
</feature>
<protein>
    <recommendedName>
        <fullName evidence="4">HTH araC/xylS-type domain-containing protein</fullName>
    </recommendedName>
</protein>
<evidence type="ECO:0000256" key="1">
    <source>
        <dbReference type="ARBA" id="ARBA00023015"/>
    </source>
</evidence>
<dbReference type="InterPro" id="IPR020449">
    <property type="entry name" value="Tscrpt_reg_AraC-type_HTH"/>
</dbReference>
<dbReference type="GO" id="GO:0043565">
    <property type="term" value="F:sequence-specific DNA binding"/>
    <property type="evidence" value="ECO:0007669"/>
    <property type="project" value="InterPro"/>
</dbReference>
<reference evidence="5 6" key="1">
    <citation type="submission" date="2016-03" db="EMBL/GenBank/DDBJ databases">
        <title>Draft Genome Sequence of the Strain BR 10245 (Bradyrhizobium sp.) isolated from nodules of Centrolobium paraense.</title>
        <authorList>
            <person name="Simoes-Araujo J.L.Sr."/>
            <person name="Barauna A.C."/>
            <person name="Silva K."/>
            <person name="Zilli J.E."/>
        </authorList>
    </citation>
    <scope>NUCLEOTIDE SEQUENCE [LARGE SCALE GENOMIC DNA]</scope>
    <source>
        <strain evidence="5 6">BR 10245</strain>
    </source>
</reference>
<keyword evidence="6" id="KW-1185">Reference proteome</keyword>
<keyword evidence="3" id="KW-0804">Transcription</keyword>
<dbReference type="Pfam" id="PF12833">
    <property type="entry name" value="HTH_18"/>
    <property type="match status" value="1"/>
</dbReference>
<name>A0A176YT09_9BRAD</name>
<comment type="caution">
    <text evidence="5">The sequence shown here is derived from an EMBL/GenBank/DDBJ whole genome shotgun (WGS) entry which is preliminary data.</text>
</comment>
<dbReference type="PANTHER" id="PTHR46796:SF2">
    <property type="entry name" value="TRANSCRIPTIONAL REGULATORY PROTEIN"/>
    <property type="match status" value="1"/>
</dbReference>
<dbReference type="Proteomes" id="UP000076959">
    <property type="component" value="Unassembled WGS sequence"/>
</dbReference>